<sequence length="910" mass="105356">MKIKWLVTAVISAALVLILMITSGVDLYTDWLWFKTLGKDQVFLISLTSDWGLRAVLFIILFVVFFTNLLLTRKSVLRPDMTLVGDNVISFKTYLIQRFLTPRRLLWLYAIIAFILAAFFSSLASGQWLMVQSYLHKSSFGISDPILGKDVGFYVFELPFYRYVYSLAVLALVVSGLLVTMVYFVANPGDFYYFQLGKPAPFKLHLSVLVALLLGLKAWGYRLAIYDLLRSPRGVTFGASYTDVYAHLPSLKILSLLALVAAIVIIINVFTRNIRLVVGSIILLLAGSVLLGNVYPALVQKFKVEPDEFAVEEPFLKHNIRFTRSAYNLDQMEEKTFPVMNDLSWEDIQKNRETLDNIRLWDWRPLQETYKQLQELRLYYDFENVDVDRYTVNGKYRQVMLAAREMNQEQLPGRAKTWVNRRLRYTHGYGLVMSPVNEVSPEGLPNFFIKDIPPRATSDDLNVVRPEIYYGELTNEYVVVGTKTEEFDYPWGDSNVDTRYEGEGGVPLSSLWRRLVYAWKLGDYKLLLSGSLTSESRIMYVRNIHDRVRKVFPYLLYDPDPYLVVSNGRLYWIQDAYTVTDMYPYSEPVPNLGNYIRNSVKVVIDAYNGQVEYYIVDSSDPIAKTYSSIFPGLFRTLEEMPADLRNHMRYPELLFRIQAEVLTSYHMTNPRVFYNKEDVWNIPQEIFAGKSQEMEPYYTIMKLPGSERPEFVLMLPFTPSKKNNMVAWLAARSDQPNYGKLILFKFPKDKRVFGPLQIEARIDQDSEISQQLTLWNQRGSQTIRGNLLVLPIENSILYVEPLFLQAEESKLPEFKRVIVVFEEKVVMAETLEEALRRLFGQEQVVPPERPELSKKPEEEPVALPLQEMVQKALQLFNQAQDRLRAGDWAGYGEFLKELEDTLQQMARQVE</sequence>
<proteinExistence type="inferred from homology"/>
<dbReference type="Proteomes" id="UP000197032">
    <property type="component" value="Unassembled WGS sequence"/>
</dbReference>
<dbReference type="Pfam" id="PF03699">
    <property type="entry name" value="UPF0182"/>
    <property type="match status" value="1"/>
</dbReference>
<comment type="caution">
    <text evidence="5">Lacks conserved residue(s) required for the propagation of feature annotation.</text>
</comment>
<dbReference type="PANTHER" id="PTHR39344">
    <property type="entry name" value="UPF0182 PROTEIN SLL1060"/>
    <property type="match status" value="1"/>
</dbReference>
<dbReference type="GO" id="GO:0005886">
    <property type="term" value="C:plasma membrane"/>
    <property type="evidence" value="ECO:0007669"/>
    <property type="project" value="UniProtKB-SubCell"/>
</dbReference>
<comment type="caution">
    <text evidence="6">The sequence shown here is derived from an EMBL/GenBank/DDBJ whole genome shotgun (WGS) entry which is preliminary data.</text>
</comment>
<evidence type="ECO:0000256" key="5">
    <source>
        <dbReference type="HAMAP-Rule" id="MF_01600"/>
    </source>
</evidence>
<reference evidence="7" key="1">
    <citation type="journal article" date="2017" name="Appl. Environ. Microbiol.">
        <title>Genomic analysis of Calderihabitans maritimus KKC1, a thermophilic hydrogenogenic carboxydotrophic bacterium isolated from marine sediment.</title>
        <authorList>
            <person name="Omae K."/>
            <person name="Yoneda Y."/>
            <person name="Fukuyama Y."/>
            <person name="Yoshida T."/>
            <person name="Sako Y."/>
        </authorList>
    </citation>
    <scope>NUCLEOTIDE SEQUENCE [LARGE SCALE GENOMIC DNA]</scope>
    <source>
        <strain evidence="7">KKC1</strain>
    </source>
</reference>
<evidence type="ECO:0000256" key="4">
    <source>
        <dbReference type="ARBA" id="ARBA00023136"/>
    </source>
</evidence>
<keyword evidence="3 5" id="KW-1133">Transmembrane helix</keyword>
<protein>
    <recommendedName>
        <fullName evidence="5">UPF0182 protein KKC1_06170</fullName>
    </recommendedName>
</protein>
<feature type="transmembrane region" description="Helical" evidence="5">
    <location>
        <begin position="51"/>
        <end position="71"/>
    </location>
</feature>
<feature type="transmembrane region" description="Helical" evidence="5">
    <location>
        <begin position="206"/>
        <end position="224"/>
    </location>
</feature>
<keyword evidence="2 5" id="KW-0812">Transmembrane</keyword>
<evidence type="ECO:0000256" key="2">
    <source>
        <dbReference type="ARBA" id="ARBA00022692"/>
    </source>
</evidence>
<keyword evidence="4 5" id="KW-0472">Membrane</keyword>
<comment type="subcellular location">
    <subcellularLocation>
        <location evidence="5">Cell membrane</location>
        <topology evidence="5">Multi-pass membrane protein</topology>
    </subcellularLocation>
</comment>
<dbReference type="EMBL" id="BDGJ01000018">
    <property type="protein sequence ID" value="GAW91455.1"/>
    <property type="molecule type" value="Genomic_DNA"/>
</dbReference>
<dbReference type="PANTHER" id="PTHR39344:SF1">
    <property type="entry name" value="UPF0182 PROTEIN SLL1060"/>
    <property type="match status" value="1"/>
</dbReference>
<accession>A0A1Z5HQ77</accession>
<keyword evidence="7" id="KW-1185">Reference proteome</keyword>
<keyword evidence="1 5" id="KW-1003">Cell membrane</keyword>
<feature type="transmembrane region" description="Helical" evidence="5">
    <location>
        <begin position="276"/>
        <end position="298"/>
    </location>
</feature>
<gene>
    <name evidence="6" type="ORF">KKC1_06170</name>
</gene>
<feature type="transmembrane region" description="Helical" evidence="5">
    <location>
        <begin position="106"/>
        <end position="130"/>
    </location>
</feature>
<evidence type="ECO:0000313" key="6">
    <source>
        <dbReference type="EMBL" id="GAW91455.1"/>
    </source>
</evidence>
<dbReference type="HAMAP" id="MF_01600">
    <property type="entry name" value="UPF0182"/>
    <property type="match status" value="1"/>
</dbReference>
<dbReference type="GO" id="GO:0005576">
    <property type="term" value="C:extracellular region"/>
    <property type="evidence" value="ECO:0007669"/>
    <property type="project" value="TreeGrafter"/>
</dbReference>
<dbReference type="RefSeq" id="WP_088552985.1">
    <property type="nucleotide sequence ID" value="NZ_BDGJ01000018.1"/>
</dbReference>
<feature type="transmembrane region" description="Helical" evidence="5">
    <location>
        <begin position="244"/>
        <end position="269"/>
    </location>
</feature>
<dbReference type="AlphaFoldDB" id="A0A1Z5HQ77"/>
<evidence type="ECO:0000256" key="1">
    <source>
        <dbReference type="ARBA" id="ARBA00022475"/>
    </source>
</evidence>
<evidence type="ECO:0000256" key="3">
    <source>
        <dbReference type="ARBA" id="ARBA00022989"/>
    </source>
</evidence>
<evidence type="ECO:0000313" key="7">
    <source>
        <dbReference type="Proteomes" id="UP000197032"/>
    </source>
</evidence>
<dbReference type="OrthoDB" id="9763654at2"/>
<dbReference type="InterPro" id="IPR005372">
    <property type="entry name" value="UPF0182"/>
</dbReference>
<organism evidence="6 7">
    <name type="scientific">Calderihabitans maritimus</name>
    <dbReference type="NCBI Taxonomy" id="1246530"/>
    <lineage>
        <taxon>Bacteria</taxon>
        <taxon>Bacillati</taxon>
        <taxon>Bacillota</taxon>
        <taxon>Clostridia</taxon>
        <taxon>Neomoorellales</taxon>
        <taxon>Calderihabitantaceae</taxon>
        <taxon>Calderihabitans</taxon>
    </lineage>
</organism>
<comment type="similarity">
    <text evidence="5">Belongs to the UPF0182 family.</text>
</comment>
<feature type="transmembrane region" description="Helical" evidence="5">
    <location>
        <begin position="163"/>
        <end position="186"/>
    </location>
</feature>
<name>A0A1Z5HQ77_9FIRM</name>